<evidence type="ECO:0008006" key="4">
    <source>
        <dbReference type="Google" id="ProtNLM"/>
    </source>
</evidence>
<dbReference type="Pfam" id="PF11138">
    <property type="entry name" value="DUF2911"/>
    <property type="match status" value="1"/>
</dbReference>
<keyword evidence="1" id="KW-0732">Signal</keyword>
<dbReference type="EMBL" id="QREG01000007">
    <property type="protein sequence ID" value="RED99747.1"/>
    <property type="molecule type" value="Genomic_DNA"/>
</dbReference>
<keyword evidence="3" id="KW-1185">Reference proteome</keyword>
<accession>A0A3D9L482</accession>
<protein>
    <recommendedName>
        <fullName evidence="4">DUF2911 family protein</fullName>
    </recommendedName>
</protein>
<comment type="caution">
    <text evidence="2">The sequence shown here is derived from an EMBL/GenBank/DDBJ whole genome shotgun (WGS) entry which is preliminary data.</text>
</comment>
<feature type="signal peptide" evidence="1">
    <location>
        <begin position="1"/>
        <end position="24"/>
    </location>
</feature>
<feature type="chain" id="PRO_5017737892" description="DUF2911 family protein" evidence="1">
    <location>
        <begin position="25"/>
        <end position="175"/>
    </location>
</feature>
<proteinExistence type="predicted"/>
<evidence type="ECO:0000313" key="3">
    <source>
        <dbReference type="Proteomes" id="UP000256779"/>
    </source>
</evidence>
<organism evidence="2 3">
    <name type="scientific">Marinoscillum furvescens DSM 4134</name>
    <dbReference type="NCBI Taxonomy" id="1122208"/>
    <lineage>
        <taxon>Bacteria</taxon>
        <taxon>Pseudomonadati</taxon>
        <taxon>Bacteroidota</taxon>
        <taxon>Cytophagia</taxon>
        <taxon>Cytophagales</taxon>
        <taxon>Reichenbachiellaceae</taxon>
        <taxon>Marinoscillum</taxon>
    </lineage>
</organism>
<dbReference type="InterPro" id="IPR021314">
    <property type="entry name" value="DUF2911"/>
</dbReference>
<gene>
    <name evidence="2" type="ORF">C7460_10729</name>
</gene>
<evidence type="ECO:0000313" key="2">
    <source>
        <dbReference type="EMBL" id="RED99747.1"/>
    </source>
</evidence>
<name>A0A3D9L482_MARFU</name>
<dbReference type="Proteomes" id="UP000256779">
    <property type="component" value="Unassembled WGS sequence"/>
</dbReference>
<evidence type="ECO:0000256" key="1">
    <source>
        <dbReference type="SAM" id="SignalP"/>
    </source>
</evidence>
<reference evidence="2 3" key="1">
    <citation type="submission" date="2018-07" db="EMBL/GenBank/DDBJ databases">
        <title>Genomic Encyclopedia of Type Strains, Phase IV (KMG-IV): sequencing the most valuable type-strain genomes for metagenomic binning, comparative biology and taxonomic classification.</title>
        <authorList>
            <person name="Goeker M."/>
        </authorList>
    </citation>
    <scope>NUCLEOTIDE SEQUENCE [LARGE SCALE GENOMIC DNA]</scope>
    <source>
        <strain evidence="2 3">DSM 4134</strain>
    </source>
</reference>
<dbReference type="RefSeq" id="WP_245986274.1">
    <property type="nucleotide sequence ID" value="NZ_QREG01000007.1"/>
</dbReference>
<dbReference type="AlphaFoldDB" id="A0A3D9L482"/>
<sequence>MNQKHNKLVAMIALICLVAFQGIAQDKSNRPSPPAETNATVGDVDVTINYSQPAVKGRKIWDGLVPYGKVWRTGANEASWIEVSDDVTINGESLSTGKYGFFTIPGENEWTLIFNEKWKQWGAYDYDESQDFLRVTAKPEKSDKFYERFTIEVNEDGSASLNWADLSVPFTIKAE</sequence>